<dbReference type="EMBL" id="VIIS01001799">
    <property type="protein sequence ID" value="KAF0292729.1"/>
    <property type="molecule type" value="Genomic_DNA"/>
</dbReference>
<dbReference type="GO" id="GO:0005634">
    <property type="term" value="C:nucleus"/>
    <property type="evidence" value="ECO:0007669"/>
    <property type="project" value="UniProtKB-SubCell"/>
</dbReference>
<reference evidence="9 10" key="1">
    <citation type="submission" date="2019-07" db="EMBL/GenBank/DDBJ databases">
        <title>Draft genome assembly of a fouling barnacle, Amphibalanus amphitrite (Darwin, 1854): The first reference genome for Thecostraca.</title>
        <authorList>
            <person name="Kim W."/>
        </authorList>
    </citation>
    <scope>NUCLEOTIDE SEQUENCE [LARGE SCALE GENOMIC DNA]</scope>
    <source>
        <strain evidence="9">SNU_AA5</strain>
        <tissue evidence="9">Soma without cirri and trophi</tissue>
    </source>
</reference>
<feature type="region of interest" description="Disordered" evidence="6">
    <location>
        <begin position="180"/>
        <end position="248"/>
    </location>
</feature>
<dbReference type="SMART" id="SM00511">
    <property type="entry name" value="ORANGE"/>
    <property type="match status" value="1"/>
</dbReference>
<dbReference type="PROSITE" id="PS51054">
    <property type="entry name" value="ORANGE"/>
    <property type="match status" value="1"/>
</dbReference>
<evidence type="ECO:0000259" key="7">
    <source>
        <dbReference type="PROSITE" id="PS50888"/>
    </source>
</evidence>
<keyword evidence="10" id="KW-1185">Reference proteome</keyword>
<dbReference type="InterPro" id="IPR050370">
    <property type="entry name" value="HES_HEY"/>
</dbReference>
<evidence type="ECO:0000256" key="3">
    <source>
        <dbReference type="ARBA" id="ARBA00023125"/>
    </source>
</evidence>
<dbReference type="Pfam" id="PF07527">
    <property type="entry name" value="Hairy_orange"/>
    <property type="match status" value="1"/>
</dbReference>
<protein>
    <submittedName>
        <fullName evidence="9">Protein deadpan</fullName>
    </submittedName>
</protein>
<keyword evidence="3" id="KW-0238">DNA-binding</keyword>
<comment type="caution">
    <text evidence="9">The sequence shown here is derived from an EMBL/GenBank/DDBJ whole genome shotgun (WGS) entry which is preliminary data.</text>
</comment>
<comment type="subcellular location">
    <subcellularLocation>
        <location evidence="1">Nucleus</location>
    </subcellularLocation>
</comment>
<evidence type="ECO:0000256" key="4">
    <source>
        <dbReference type="ARBA" id="ARBA00023163"/>
    </source>
</evidence>
<feature type="compositionally biased region" description="Basic and acidic residues" evidence="6">
    <location>
        <begin position="239"/>
        <end position="248"/>
    </location>
</feature>
<name>A0A6A4VHX3_AMPAM</name>
<evidence type="ECO:0000313" key="9">
    <source>
        <dbReference type="EMBL" id="KAF0292729.1"/>
    </source>
</evidence>
<evidence type="ECO:0000313" key="10">
    <source>
        <dbReference type="Proteomes" id="UP000440578"/>
    </source>
</evidence>
<dbReference type="SUPFAM" id="SSF47459">
    <property type="entry name" value="HLH, helix-loop-helix DNA-binding domain"/>
    <property type="match status" value="1"/>
</dbReference>
<gene>
    <name evidence="9" type="primary">dpn</name>
    <name evidence="9" type="ORF">FJT64_009346</name>
</gene>
<sequence>MPSSGRISETRRVNKPIMEKRRRARINDCLNELKSLVLEGLKKDPARHSKLEKADILEMAVKHLRSLQARPAAPAARFQEGYADCAREVAAFLSGRPEPEPELRQRLMVHLAGAYRPQAPPAADRSDPAPAVLSPAGVQLVPAVLPGGELGYIVQAAPAGLLLGSPTPAAASSAQPAAASLGGSEASSCSVGSASPAPSWDPAETRCSPSPCSSERSFGSCAGRADSPQPLDLVAHNRHHDEEAHWRP</sequence>
<evidence type="ECO:0000256" key="6">
    <source>
        <dbReference type="SAM" id="MobiDB-lite"/>
    </source>
</evidence>
<dbReference type="SMART" id="SM00353">
    <property type="entry name" value="HLH"/>
    <property type="match status" value="1"/>
</dbReference>
<feature type="compositionally biased region" description="Low complexity" evidence="6">
    <location>
        <begin position="205"/>
        <end position="217"/>
    </location>
</feature>
<dbReference type="CDD" id="cd18913">
    <property type="entry name" value="bHLH-O_hairy_like"/>
    <property type="match status" value="1"/>
</dbReference>
<dbReference type="InterPro" id="IPR003650">
    <property type="entry name" value="Orange_dom"/>
</dbReference>
<organism evidence="9 10">
    <name type="scientific">Amphibalanus amphitrite</name>
    <name type="common">Striped barnacle</name>
    <name type="synonym">Balanus amphitrite</name>
    <dbReference type="NCBI Taxonomy" id="1232801"/>
    <lineage>
        <taxon>Eukaryota</taxon>
        <taxon>Metazoa</taxon>
        <taxon>Ecdysozoa</taxon>
        <taxon>Arthropoda</taxon>
        <taxon>Crustacea</taxon>
        <taxon>Multicrustacea</taxon>
        <taxon>Cirripedia</taxon>
        <taxon>Thoracica</taxon>
        <taxon>Thoracicalcarea</taxon>
        <taxon>Balanomorpha</taxon>
        <taxon>Balanoidea</taxon>
        <taxon>Balanidae</taxon>
        <taxon>Amphibalaninae</taxon>
        <taxon>Amphibalanus</taxon>
    </lineage>
</organism>
<evidence type="ECO:0000259" key="8">
    <source>
        <dbReference type="PROSITE" id="PS51054"/>
    </source>
</evidence>
<evidence type="ECO:0000256" key="2">
    <source>
        <dbReference type="ARBA" id="ARBA00023015"/>
    </source>
</evidence>
<dbReference type="InterPro" id="IPR011598">
    <property type="entry name" value="bHLH_dom"/>
</dbReference>
<dbReference type="GO" id="GO:0046983">
    <property type="term" value="F:protein dimerization activity"/>
    <property type="evidence" value="ECO:0007669"/>
    <property type="project" value="InterPro"/>
</dbReference>
<dbReference type="FunFam" id="4.10.280.10:FF:000009">
    <property type="entry name" value="Transcription factor HES-1"/>
    <property type="match status" value="1"/>
</dbReference>
<dbReference type="InterPro" id="IPR036638">
    <property type="entry name" value="HLH_DNA-bd_sf"/>
</dbReference>
<keyword evidence="2" id="KW-0805">Transcription regulation</keyword>
<dbReference type="GO" id="GO:1990837">
    <property type="term" value="F:sequence-specific double-stranded DNA binding"/>
    <property type="evidence" value="ECO:0007669"/>
    <property type="project" value="UniProtKB-ARBA"/>
</dbReference>
<dbReference type="AlphaFoldDB" id="A0A6A4VHX3"/>
<feature type="domain" description="Orange" evidence="8">
    <location>
        <begin position="78"/>
        <end position="111"/>
    </location>
</feature>
<dbReference type="OrthoDB" id="6085656at2759"/>
<dbReference type="PANTHER" id="PTHR10985">
    <property type="entry name" value="BASIC HELIX-LOOP-HELIX TRANSCRIPTION FACTOR, HES-RELATED"/>
    <property type="match status" value="1"/>
</dbReference>
<keyword evidence="5" id="KW-0539">Nucleus</keyword>
<dbReference type="SUPFAM" id="SSF158457">
    <property type="entry name" value="Orange domain-like"/>
    <property type="match status" value="1"/>
</dbReference>
<dbReference type="Proteomes" id="UP000440578">
    <property type="component" value="Unassembled WGS sequence"/>
</dbReference>
<proteinExistence type="predicted"/>
<keyword evidence="4" id="KW-0804">Transcription</keyword>
<dbReference type="Pfam" id="PF00010">
    <property type="entry name" value="HLH"/>
    <property type="match status" value="1"/>
</dbReference>
<feature type="domain" description="BHLH" evidence="7">
    <location>
        <begin position="10"/>
        <end position="67"/>
    </location>
</feature>
<accession>A0A6A4VHX3</accession>
<dbReference type="PROSITE" id="PS50888">
    <property type="entry name" value="BHLH"/>
    <property type="match status" value="1"/>
</dbReference>
<evidence type="ECO:0000256" key="5">
    <source>
        <dbReference type="ARBA" id="ARBA00023242"/>
    </source>
</evidence>
<dbReference type="GO" id="GO:0006355">
    <property type="term" value="P:regulation of DNA-templated transcription"/>
    <property type="evidence" value="ECO:0007669"/>
    <property type="project" value="InterPro"/>
</dbReference>
<feature type="compositionally biased region" description="Low complexity" evidence="6">
    <location>
        <begin position="180"/>
        <end position="198"/>
    </location>
</feature>
<dbReference type="Gene3D" id="4.10.280.10">
    <property type="entry name" value="Helix-loop-helix DNA-binding domain"/>
    <property type="match status" value="1"/>
</dbReference>
<evidence type="ECO:0000256" key="1">
    <source>
        <dbReference type="ARBA" id="ARBA00004123"/>
    </source>
</evidence>
<dbReference type="Gene3D" id="6.10.250.980">
    <property type="match status" value="1"/>
</dbReference>